<feature type="region of interest" description="Disordered" evidence="1">
    <location>
        <begin position="102"/>
        <end position="124"/>
    </location>
</feature>
<proteinExistence type="predicted"/>
<comment type="caution">
    <text evidence="2">The sequence shown here is derived from an EMBL/GenBank/DDBJ whole genome shotgun (WGS) entry which is preliminary data.</text>
</comment>
<dbReference type="Proteomes" id="UP000228497">
    <property type="component" value="Unassembled WGS sequence"/>
</dbReference>
<feature type="compositionally biased region" description="Acidic residues" evidence="1">
    <location>
        <begin position="233"/>
        <end position="254"/>
    </location>
</feature>
<accession>A0A2M7FD61</accession>
<evidence type="ECO:0000313" key="2">
    <source>
        <dbReference type="EMBL" id="PIV87047.1"/>
    </source>
</evidence>
<feature type="region of interest" description="Disordered" evidence="1">
    <location>
        <begin position="211"/>
        <end position="295"/>
    </location>
</feature>
<protein>
    <submittedName>
        <fullName evidence="2">Uncharacterized protein</fullName>
    </submittedName>
</protein>
<organism evidence="2 3">
    <name type="scientific">Candidatus Kaiserbacteria bacterium CG17_big_fil_post_rev_8_21_14_2_50_51_7</name>
    <dbReference type="NCBI Taxonomy" id="1974613"/>
    <lineage>
        <taxon>Bacteria</taxon>
        <taxon>Candidatus Kaiseribacteriota</taxon>
    </lineage>
</organism>
<feature type="compositionally biased region" description="Basic and acidic residues" evidence="1">
    <location>
        <begin position="255"/>
        <end position="278"/>
    </location>
</feature>
<evidence type="ECO:0000256" key="1">
    <source>
        <dbReference type="SAM" id="MobiDB-lite"/>
    </source>
</evidence>
<gene>
    <name evidence="2" type="ORF">COW49_01800</name>
</gene>
<feature type="region of interest" description="Disordered" evidence="1">
    <location>
        <begin position="64"/>
        <end position="88"/>
    </location>
</feature>
<dbReference type="AlphaFoldDB" id="A0A2M7FD61"/>
<feature type="compositionally biased region" description="Acidic residues" evidence="1">
    <location>
        <begin position="70"/>
        <end position="87"/>
    </location>
</feature>
<reference evidence="3" key="1">
    <citation type="submission" date="2017-09" db="EMBL/GenBank/DDBJ databases">
        <title>Depth-based differentiation of microbial function through sediment-hosted aquifers and enrichment of novel symbionts in the deep terrestrial subsurface.</title>
        <authorList>
            <person name="Probst A.J."/>
            <person name="Ladd B."/>
            <person name="Jarett J.K."/>
            <person name="Geller-Mcgrath D.E."/>
            <person name="Sieber C.M.K."/>
            <person name="Emerson J.B."/>
            <person name="Anantharaman K."/>
            <person name="Thomas B.C."/>
            <person name="Malmstrom R."/>
            <person name="Stieglmeier M."/>
            <person name="Klingl A."/>
            <person name="Woyke T."/>
            <person name="Ryan C.M."/>
            <person name="Banfield J.F."/>
        </authorList>
    </citation>
    <scope>NUCLEOTIDE SEQUENCE [LARGE SCALE GENOMIC DNA]</scope>
</reference>
<dbReference type="EMBL" id="PFFD01000081">
    <property type="protein sequence ID" value="PIV87047.1"/>
    <property type="molecule type" value="Genomic_DNA"/>
</dbReference>
<feature type="compositionally biased region" description="Basic and acidic residues" evidence="1">
    <location>
        <begin position="214"/>
        <end position="223"/>
    </location>
</feature>
<feature type="region of interest" description="Disordered" evidence="1">
    <location>
        <begin position="1"/>
        <end position="23"/>
    </location>
</feature>
<sequence length="324" mass="35564">MVKDKEDDEGLEEEGDDVEDTKLPRAIRNAIGRSVAGMEKRMIDALSKTVNSKLDEAVSAIRTAGQNDDLGLDDEVDGESAEDDDEEMVKYKGKWMKESEYLAAKSGKDGKSSGDEERQPSRKEIFQGHVEAVYTRLLPENYGINSDKVRQKAVELVRKAYQRQDGNIDIVILDETKAELQAQKEGKTVDLIVANFAEQRFPKPFARIQAEVNPVKKEGKVDTGKGNAKVGAEDEEVEEEAEAGEESEEAEEEVAGDKPKGRTAPRKTEESKAVKEDGELAGASKTGTKNPPSKNIAKAVNKQADEAIDKIHAQYYGAQPLPKG</sequence>
<feature type="compositionally biased region" description="Acidic residues" evidence="1">
    <location>
        <begin position="1"/>
        <end position="19"/>
    </location>
</feature>
<name>A0A2M7FD61_9BACT</name>
<evidence type="ECO:0000313" key="3">
    <source>
        <dbReference type="Proteomes" id="UP000228497"/>
    </source>
</evidence>